<feature type="transmembrane region" description="Helical" evidence="1">
    <location>
        <begin position="65"/>
        <end position="83"/>
    </location>
</feature>
<evidence type="ECO:0000256" key="1">
    <source>
        <dbReference type="SAM" id="Phobius"/>
    </source>
</evidence>
<reference evidence="3" key="1">
    <citation type="submission" date="2017-04" db="EMBL/GenBank/DDBJ databases">
        <authorList>
            <person name="Criscuolo A."/>
        </authorList>
    </citation>
    <scope>NUCLEOTIDE SEQUENCE [LARGE SCALE GENOMIC DNA]</scope>
</reference>
<dbReference type="EMBL" id="FWZB01000036">
    <property type="protein sequence ID" value="SME00248.1"/>
    <property type="molecule type" value="Genomic_DNA"/>
</dbReference>
<organism evidence="2 3">
    <name type="scientific">Bacillus pacificus</name>
    <dbReference type="NCBI Taxonomy" id="2026187"/>
    <lineage>
        <taxon>Bacteria</taxon>
        <taxon>Bacillati</taxon>
        <taxon>Bacillota</taxon>
        <taxon>Bacilli</taxon>
        <taxon>Bacillales</taxon>
        <taxon>Bacillaceae</taxon>
        <taxon>Bacillus</taxon>
        <taxon>Bacillus cereus group</taxon>
    </lineage>
</organism>
<dbReference type="Pfam" id="PF13158">
    <property type="entry name" value="DUF3993"/>
    <property type="match status" value="1"/>
</dbReference>
<keyword evidence="1" id="KW-0812">Transmembrane</keyword>
<evidence type="ECO:0000313" key="3">
    <source>
        <dbReference type="Proteomes" id="UP000194499"/>
    </source>
</evidence>
<protein>
    <recommendedName>
        <fullName evidence="4">DUF3993 domain-containing protein</fullName>
    </recommendedName>
</protein>
<evidence type="ECO:0008006" key="4">
    <source>
        <dbReference type="Google" id="ProtNLM"/>
    </source>
</evidence>
<evidence type="ECO:0000313" key="2">
    <source>
        <dbReference type="EMBL" id="SME00248.1"/>
    </source>
</evidence>
<dbReference type="AlphaFoldDB" id="A0A1Y5ZLI9"/>
<gene>
    <name evidence="2" type="ORF">BACERE00191_02504</name>
</gene>
<dbReference type="Proteomes" id="UP000194499">
    <property type="component" value="Unassembled WGS sequence"/>
</dbReference>
<dbReference type="InterPro" id="IPR025056">
    <property type="entry name" value="DUF3993"/>
</dbReference>
<sequence>MHEEIRAFFVCFYHKLVIVKMVPKMLSIVVKILRTKPALSLHNHCYNEYYKDKFSKKEGEKMRKYGIWLVLFVCVAFLVGYSVTTVLGKEEVKVDRKEVFVTIQKGYESQFSIRGKRLPMNKMIETLSPYFTENFLQVFTDENSRSDKQSGEYLLPAKEAPFSFNSETKMSYDEEHKILYVYERAKSGQYQIVTLQRDQGKWKLAGYHESQELLTEIKRLQQL</sequence>
<name>A0A1Y5ZLI9_9BACI</name>
<accession>A0A1Y5ZLI9</accession>
<keyword evidence="1" id="KW-0472">Membrane</keyword>
<keyword evidence="1" id="KW-1133">Transmembrane helix</keyword>
<proteinExistence type="predicted"/>